<feature type="region of interest" description="Disordered" evidence="1">
    <location>
        <begin position="325"/>
        <end position="364"/>
    </location>
</feature>
<feature type="compositionally biased region" description="Basic and acidic residues" evidence="1">
    <location>
        <begin position="49"/>
        <end position="61"/>
    </location>
</feature>
<accession>F0WAE5</accession>
<feature type="domain" description="Micro-fibrillar-associated protein 1 C-terminal" evidence="3">
    <location>
        <begin position="224"/>
        <end position="437"/>
    </location>
</feature>
<evidence type="ECO:0000256" key="1">
    <source>
        <dbReference type="SAM" id="MobiDB-lite"/>
    </source>
</evidence>
<organism evidence="4">
    <name type="scientific">Albugo laibachii Nc14</name>
    <dbReference type="NCBI Taxonomy" id="890382"/>
    <lineage>
        <taxon>Eukaryota</taxon>
        <taxon>Sar</taxon>
        <taxon>Stramenopiles</taxon>
        <taxon>Oomycota</taxon>
        <taxon>Peronosporomycetes</taxon>
        <taxon>Albuginales</taxon>
        <taxon>Albuginaceae</taxon>
        <taxon>Albugo</taxon>
    </lineage>
</organism>
<reference evidence="4" key="1">
    <citation type="journal article" date="2011" name="PLoS Biol.">
        <title>Gene gain and loss during evolution of obligate parasitism in the white rust pathogen of Arabidopsis thaliana.</title>
        <authorList>
            <person name="Kemen E."/>
            <person name="Gardiner A."/>
            <person name="Schultz-Larsen T."/>
            <person name="Kemen A.C."/>
            <person name="Balmuth A.L."/>
            <person name="Robert-Seilaniantz A."/>
            <person name="Bailey K."/>
            <person name="Holub E."/>
            <person name="Studholme D.J."/>
            <person name="Maclean D."/>
            <person name="Jones J.D."/>
        </authorList>
    </citation>
    <scope>NUCLEOTIDE SEQUENCE</scope>
</reference>
<dbReference type="AlphaFoldDB" id="F0WAE5"/>
<feature type="compositionally biased region" description="Polar residues" evidence="1">
    <location>
        <begin position="194"/>
        <end position="210"/>
    </location>
</feature>
<feature type="transmembrane region" description="Helical" evidence="2">
    <location>
        <begin position="6"/>
        <end position="23"/>
    </location>
</feature>
<feature type="compositionally biased region" description="Acidic residues" evidence="1">
    <location>
        <begin position="216"/>
        <end position="229"/>
    </location>
</feature>
<evidence type="ECO:0000256" key="2">
    <source>
        <dbReference type="SAM" id="Phobius"/>
    </source>
</evidence>
<dbReference type="PANTHER" id="PTHR15327">
    <property type="entry name" value="MICROFIBRIL-ASSOCIATED PROTEIN"/>
    <property type="match status" value="1"/>
</dbReference>
<name>F0WAE5_9STRA</name>
<evidence type="ECO:0000313" key="4">
    <source>
        <dbReference type="EMBL" id="CCA18116.1"/>
    </source>
</evidence>
<feature type="compositionally biased region" description="Acidic residues" evidence="1">
    <location>
        <begin position="294"/>
        <end position="308"/>
    </location>
</feature>
<protein>
    <submittedName>
        <fullName evidence="4">Predicted protein putative</fullName>
    </submittedName>
</protein>
<dbReference type="InterPro" id="IPR033194">
    <property type="entry name" value="MFAP1"/>
</dbReference>
<evidence type="ECO:0000259" key="3">
    <source>
        <dbReference type="Pfam" id="PF06991"/>
    </source>
</evidence>
<reference evidence="4" key="2">
    <citation type="submission" date="2011-02" db="EMBL/GenBank/DDBJ databases">
        <authorList>
            <person name="MacLean D."/>
        </authorList>
    </citation>
    <scope>NUCLEOTIDE SEQUENCE</scope>
</reference>
<dbReference type="EMBL" id="FR824090">
    <property type="protein sequence ID" value="CCA18116.1"/>
    <property type="molecule type" value="Genomic_DNA"/>
</dbReference>
<dbReference type="InterPro" id="IPR009730">
    <property type="entry name" value="MFAP1_C"/>
</dbReference>
<feature type="compositionally biased region" description="Basic and acidic residues" evidence="1">
    <location>
        <begin position="253"/>
        <end position="279"/>
    </location>
</feature>
<keyword evidence="2" id="KW-1133">Transmembrane helix</keyword>
<sequence>MMLYNRFLTVTLVDGIFIVMALFSKKDLGLLLPDDVPGDPISLRHTRKKDTPQEDFKPPEPKVDLTKKVYRYRAGKVPQFALNQDVESHEELEKLTVIRSNNRSKVERQRFRAKIVASTSNHQLDASDSQRLCEETQKVDIQTQIERPITTALLDSDSETEESDFEERRANIRKKVLQKRSNSLDCGDDKETKTLQTSPQQHTVTAESLCSSDSEMGTDSDDDDDEESDSPSLMKPVFVPRDARKTHSLQAALDRDYDQQQQKEEEKLASRKKETKKLVGSEVQQKQIEKTDSTESDMPDDTDGVSPDDEYKAWEIRELKRIKRDRDHAMCQEQEKQETLRRRNLTEEERQAEDRKLRKNEPKEKKKWKFLQKYYHKGAFYVDDDSVPKNEDIRKRDTSDATLEDKHNKEILPKVMQVKNFGRAGRTKYTHLVDQDTTGRDSLWTKNDEIRAKYSTKIGGVRNLEDHGAKKRKTE</sequence>
<gene>
    <name evidence="4" type="primary">AlNc14C45G3673</name>
    <name evidence="4" type="ORF">ALNC14_042590</name>
</gene>
<proteinExistence type="predicted"/>
<dbReference type="Pfam" id="PF06991">
    <property type="entry name" value="MFAP1"/>
    <property type="match status" value="1"/>
</dbReference>
<feature type="region of interest" description="Disordered" evidence="1">
    <location>
        <begin position="178"/>
        <end position="312"/>
    </location>
</feature>
<keyword evidence="2" id="KW-0472">Membrane</keyword>
<dbReference type="HOGENOM" id="CLU_023077_2_0_1"/>
<keyword evidence="2" id="KW-0812">Transmembrane</keyword>
<feature type="region of interest" description="Disordered" evidence="1">
    <location>
        <begin position="42"/>
        <end position="61"/>
    </location>
</feature>